<feature type="domain" description="Ribosome maturation factor RimM PRC barrel" evidence="8">
    <location>
        <begin position="109"/>
        <end position="177"/>
    </location>
</feature>
<reference evidence="9 10" key="1">
    <citation type="journal article" date="2018" name="Int. J. Syst. Evol. Microbiol.">
        <title>Parvibium lacunae gen. nov., sp. nov., a new member of the family Alcaligenaceae isolated from a freshwater pond.</title>
        <authorList>
            <person name="Chen W.M."/>
            <person name="Xie P.B."/>
            <person name="Hsu M.Y."/>
            <person name="Sheu S.Y."/>
        </authorList>
    </citation>
    <scope>NUCLEOTIDE SEQUENCE [LARGE SCALE GENOMIC DNA]</scope>
    <source>
        <strain evidence="9 10">KMB9</strain>
    </source>
</reference>
<dbReference type="InterPro" id="IPR056792">
    <property type="entry name" value="PRC_RimM"/>
</dbReference>
<comment type="similarity">
    <text evidence="5">Belongs to the RimM family.</text>
</comment>
<evidence type="ECO:0000256" key="1">
    <source>
        <dbReference type="ARBA" id="ARBA00022490"/>
    </source>
</evidence>
<dbReference type="InterPro" id="IPR009000">
    <property type="entry name" value="Transl_B-barrel_sf"/>
</dbReference>
<dbReference type="InterPro" id="IPR011961">
    <property type="entry name" value="RimM"/>
</dbReference>
<dbReference type="GO" id="GO:0006364">
    <property type="term" value="P:rRNA processing"/>
    <property type="evidence" value="ECO:0007669"/>
    <property type="project" value="UniProtKB-UniRule"/>
</dbReference>
<dbReference type="GO" id="GO:0005840">
    <property type="term" value="C:ribosome"/>
    <property type="evidence" value="ECO:0007669"/>
    <property type="project" value="InterPro"/>
</dbReference>
<protein>
    <recommendedName>
        <fullName evidence="5">Ribosome maturation factor RimM</fullName>
    </recommendedName>
</protein>
<comment type="subunit">
    <text evidence="5">Binds ribosomal protein uS19.</text>
</comment>
<evidence type="ECO:0000259" key="8">
    <source>
        <dbReference type="Pfam" id="PF24986"/>
    </source>
</evidence>
<organism evidence="9 10">
    <name type="scientific">Parvibium lacunae</name>
    <dbReference type="NCBI Taxonomy" id="1888893"/>
    <lineage>
        <taxon>Bacteria</taxon>
        <taxon>Pseudomonadati</taxon>
        <taxon>Pseudomonadota</taxon>
        <taxon>Betaproteobacteria</taxon>
        <taxon>Burkholderiales</taxon>
        <taxon>Alcaligenaceae</taxon>
        <taxon>Parvibium</taxon>
    </lineage>
</organism>
<dbReference type="GO" id="GO:0005737">
    <property type="term" value="C:cytoplasm"/>
    <property type="evidence" value="ECO:0007669"/>
    <property type="project" value="UniProtKB-SubCell"/>
</dbReference>
<proteinExistence type="inferred from homology"/>
<evidence type="ECO:0000256" key="4">
    <source>
        <dbReference type="ARBA" id="ARBA00023186"/>
    </source>
</evidence>
<evidence type="ECO:0000313" key="10">
    <source>
        <dbReference type="Proteomes" id="UP000252357"/>
    </source>
</evidence>
<dbReference type="GO" id="GO:0042274">
    <property type="term" value="P:ribosomal small subunit biogenesis"/>
    <property type="evidence" value="ECO:0007669"/>
    <property type="project" value="UniProtKB-UniRule"/>
</dbReference>
<keyword evidence="1 5" id="KW-0963">Cytoplasm</keyword>
<dbReference type="Gene3D" id="2.40.30.60">
    <property type="entry name" value="RimM"/>
    <property type="match status" value="1"/>
</dbReference>
<gene>
    <name evidence="5" type="primary">rimM</name>
    <name evidence="9" type="ORF">DU000_06235</name>
</gene>
<dbReference type="GO" id="GO:0043022">
    <property type="term" value="F:ribosome binding"/>
    <property type="evidence" value="ECO:0007669"/>
    <property type="project" value="InterPro"/>
</dbReference>
<dbReference type="OrthoDB" id="9783509at2"/>
<dbReference type="AlphaFoldDB" id="A0A368L4B1"/>
<evidence type="ECO:0000256" key="3">
    <source>
        <dbReference type="ARBA" id="ARBA00022552"/>
    </source>
</evidence>
<feature type="compositionally biased region" description="Basic residues" evidence="6">
    <location>
        <begin position="187"/>
        <end position="198"/>
    </location>
</feature>
<dbReference type="InterPro" id="IPR011033">
    <property type="entry name" value="PRC_barrel-like_sf"/>
</dbReference>
<dbReference type="RefSeq" id="WP_114402492.1">
    <property type="nucleotide sequence ID" value="NZ_QPGB01000002.1"/>
</dbReference>
<dbReference type="PANTHER" id="PTHR33692:SF1">
    <property type="entry name" value="RIBOSOME MATURATION FACTOR RIMM"/>
    <property type="match status" value="1"/>
</dbReference>
<comment type="caution">
    <text evidence="9">The sequence shown here is derived from an EMBL/GenBank/DDBJ whole genome shotgun (WGS) entry which is preliminary data.</text>
</comment>
<evidence type="ECO:0000313" key="9">
    <source>
        <dbReference type="EMBL" id="RCS58409.1"/>
    </source>
</evidence>
<keyword evidence="2 5" id="KW-0690">Ribosome biogenesis</keyword>
<feature type="domain" description="RimM N-terminal" evidence="7">
    <location>
        <begin position="12"/>
        <end position="96"/>
    </location>
</feature>
<name>A0A368L4B1_9BURK</name>
<dbReference type="SUPFAM" id="SSF50447">
    <property type="entry name" value="Translation proteins"/>
    <property type="match status" value="1"/>
</dbReference>
<dbReference type="Pfam" id="PF24986">
    <property type="entry name" value="PRC_RimM"/>
    <property type="match status" value="1"/>
</dbReference>
<evidence type="ECO:0000256" key="6">
    <source>
        <dbReference type="SAM" id="MobiDB-lite"/>
    </source>
</evidence>
<dbReference type="Gene3D" id="2.30.30.240">
    <property type="entry name" value="PRC-barrel domain"/>
    <property type="match status" value="1"/>
</dbReference>
<dbReference type="NCBIfam" id="TIGR02273">
    <property type="entry name" value="16S_RimM"/>
    <property type="match status" value="1"/>
</dbReference>
<evidence type="ECO:0000259" key="7">
    <source>
        <dbReference type="Pfam" id="PF01782"/>
    </source>
</evidence>
<dbReference type="InterPro" id="IPR036976">
    <property type="entry name" value="RimM_N_sf"/>
</dbReference>
<evidence type="ECO:0000256" key="2">
    <source>
        <dbReference type="ARBA" id="ARBA00022517"/>
    </source>
</evidence>
<keyword evidence="3 5" id="KW-0698">rRNA processing</keyword>
<dbReference type="Pfam" id="PF01782">
    <property type="entry name" value="RimM"/>
    <property type="match status" value="1"/>
</dbReference>
<dbReference type="SUPFAM" id="SSF50346">
    <property type="entry name" value="PRC-barrel domain"/>
    <property type="match status" value="1"/>
</dbReference>
<dbReference type="InterPro" id="IPR002676">
    <property type="entry name" value="RimM_N"/>
</dbReference>
<keyword evidence="4 5" id="KW-0143">Chaperone</keyword>
<dbReference type="Proteomes" id="UP000252357">
    <property type="component" value="Unassembled WGS sequence"/>
</dbReference>
<dbReference type="EMBL" id="QPGB01000002">
    <property type="protein sequence ID" value="RCS58409.1"/>
    <property type="molecule type" value="Genomic_DNA"/>
</dbReference>
<feature type="region of interest" description="Disordered" evidence="6">
    <location>
        <begin position="176"/>
        <end position="198"/>
    </location>
</feature>
<keyword evidence="10" id="KW-1185">Reference proteome</keyword>
<sequence length="198" mass="22033">MSAAWPCDAVLVGHVSTAYGIKGWLKIHPYSSDADALLNNTEWWVKFPAETEQAAKCIAVNTAKWHNGAIVAQWETVADRTAAEACRGLEIWLSRATFPAPAEDEYYLFDLQGLRVCNLQGVVLGQVQEVFDNGAHDVLVVQDQQRSVQRMIPFVSAYVVKIDQQAGDVLVDWQSEWDEPDSAPPKPKQRVRKPAVEA</sequence>
<comment type="domain">
    <text evidence="5">The PRC barrel domain binds ribosomal protein uS19.</text>
</comment>
<comment type="function">
    <text evidence="5">An accessory protein needed during the final step in the assembly of 30S ribosomal subunit, possibly for assembly of the head region. Essential for efficient processing of 16S rRNA. May be needed both before and after RbfA during the maturation of 16S rRNA. It has affinity for free ribosomal 30S subunits but not for 70S ribosomes.</text>
</comment>
<evidence type="ECO:0000256" key="5">
    <source>
        <dbReference type="HAMAP-Rule" id="MF_00014"/>
    </source>
</evidence>
<dbReference type="PANTHER" id="PTHR33692">
    <property type="entry name" value="RIBOSOME MATURATION FACTOR RIMM"/>
    <property type="match status" value="1"/>
</dbReference>
<dbReference type="HAMAP" id="MF_00014">
    <property type="entry name" value="Ribosome_mat_RimM"/>
    <property type="match status" value="1"/>
</dbReference>
<accession>A0A368L4B1</accession>
<comment type="subcellular location">
    <subcellularLocation>
        <location evidence="5">Cytoplasm</location>
    </subcellularLocation>
</comment>